<reference evidence="1 2" key="2">
    <citation type="submission" date="2024-10" db="EMBL/GenBank/DDBJ databases">
        <authorList>
            <person name="Ryan C."/>
        </authorList>
    </citation>
    <scope>NUCLEOTIDE SEQUENCE [LARGE SCALE GENOMIC DNA]</scope>
</reference>
<dbReference type="AlphaFoldDB" id="A0ABC9FBP3"/>
<evidence type="ECO:0000313" key="1">
    <source>
        <dbReference type="EMBL" id="CAL5072394.1"/>
    </source>
</evidence>
<protein>
    <recommendedName>
        <fullName evidence="3">Fungal lipase-like domain-containing protein</fullName>
    </recommendedName>
</protein>
<accession>A0ABC9FBP3</accession>
<reference evidence="2" key="1">
    <citation type="submission" date="2024-06" db="EMBL/GenBank/DDBJ databases">
        <authorList>
            <person name="Ryan C."/>
        </authorList>
    </citation>
    <scope>NUCLEOTIDE SEQUENCE [LARGE SCALE GENOMIC DNA]</scope>
</reference>
<dbReference type="Proteomes" id="UP001497457">
    <property type="component" value="Chromosome 6rd"/>
</dbReference>
<dbReference type="EMBL" id="OZ075116">
    <property type="protein sequence ID" value="CAL5072394.1"/>
    <property type="molecule type" value="Genomic_DNA"/>
</dbReference>
<name>A0ABC9FBP3_9POAL</name>
<dbReference type="PANTHER" id="PTHR31479:SF25">
    <property type="entry name" value="OS07G0527900 PROTEIN"/>
    <property type="match status" value="1"/>
</dbReference>
<organism evidence="1 2">
    <name type="scientific">Urochloa decumbens</name>
    <dbReference type="NCBI Taxonomy" id="240449"/>
    <lineage>
        <taxon>Eukaryota</taxon>
        <taxon>Viridiplantae</taxon>
        <taxon>Streptophyta</taxon>
        <taxon>Embryophyta</taxon>
        <taxon>Tracheophyta</taxon>
        <taxon>Spermatophyta</taxon>
        <taxon>Magnoliopsida</taxon>
        <taxon>Liliopsida</taxon>
        <taxon>Poales</taxon>
        <taxon>Poaceae</taxon>
        <taxon>PACMAD clade</taxon>
        <taxon>Panicoideae</taxon>
        <taxon>Panicodae</taxon>
        <taxon>Paniceae</taxon>
        <taxon>Melinidinae</taxon>
        <taxon>Urochloa</taxon>
    </lineage>
</organism>
<keyword evidence="2" id="KW-1185">Reference proteome</keyword>
<proteinExistence type="predicted"/>
<evidence type="ECO:0000313" key="2">
    <source>
        <dbReference type="Proteomes" id="UP001497457"/>
    </source>
</evidence>
<sequence length="215" mass="23834">MPGNRTFFPDMRQNLRILLNRQHLCGRFRHARERVGELLDSFVPSGGGGGTVWLAGHSLGASIALDLRAFLFNPPHPSPLSLLIGKAAKRVYTGSYYAKHLLGKARTQHNGGTVREATALAAVSVHAREGPHLQGLHRLLRAAGARLPDMATSAATLSYRDMWHSLFGKHKERPHLIPSAVLWKNQSKDGDAHGLQQWWQPTAKLVLSHNLYTWP</sequence>
<dbReference type="PANTHER" id="PTHR31479">
    <property type="entry name" value="ALPHA/BETA-HYDROLASES SUPERFAMILY PROTEIN"/>
    <property type="match status" value="1"/>
</dbReference>
<dbReference type="InterPro" id="IPR029058">
    <property type="entry name" value="AB_hydrolase_fold"/>
</dbReference>
<gene>
    <name evidence="1" type="ORF">URODEC1_LOCUS103967</name>
</gene>
<evidence type="ECO:0008006" key="3">
    <source>
        <dbReference type="Google" id="ProtNLM"/>
    </source>
</evidence>
<dbReference type="SUPFAM" id="SSF53474">
    <property type="entry name" value="alpha/beta-Hydrolases"/>
    <property type="match status" value="1"/>
</dbReference>